<evidence type="ECO:0000313" key="10">
    <source>
        <dbReference type="Proteomes" id="UP001138768"/>
    </source>
</evidence>
<dbReference type="PROSITE" id="PS00211">
    <property type="entry name" value="ABC_TRANSPORTER_1"/>
    <property type="match status" value="1"/>
</dbReference>
<keyword evidence="3 9" id="KW-0067">ATP-binding</keyword>
<accession>A0A9X0WE53</accession>
<protein>
    <recommendedName>
        <fullName evidence="5">Probable ATP-binding protein YheS</fullName>
    </recommendedName>
</protein>
<dbReference type="InterPro" id="IPR027417">
    <property type="entry name" value="P-loop_NTPase"/>
</dbReference>
<feature type="coiled-coil region" evidence="6">
    <location>
        <begin position="84"/>
        <end position="111"/>
    </location>
</feature>
<dbReference type="SMART" id="SM00382">
    <property type="entry name" value="AAA"/>
    <property type="match status" value="2"/>
</dbReference>
<evidence type="ECO:0000259" key="8">
    <source>
        <dbReference type="PROSITE" id="PS50893"/>
    </source>
</evidence>
<evidence type="ECO:0000256" key="6">
    <source>
        <dbReference type="SAM" id="Coils"/>
    </source>
</evidence>
<dbReference type="EMBL" id="NRRY01000069">
    <property type="protein sequence ID" value="MBK1621348.1"/>
    <property type="molecule type" value="Genomic_DNA"/>
</dbReference>
<dbReference type="RefSeq" id="WP_200250172.1">
    <property type="nucleotide sequence ID" value="NZ_NRRY01000069.1"/>
</dbReference>
<reference evidence="9 10" key="1">
    <citation type="journal article" date="2020" name="Microorganisms">
        <title>Osmotic Adaptation and Compatible Solute Biosynthesis of Phototrophic Bacteria as Revealed from Genome Analyses.</title>
        <authorList>
            <person name="Imhoff J.F."/>
            <person name="Rahn T."/>
            <person name="Kunzel S."/>
            <person name="Keller A."/>
            <person name="Neulinger S.C."/>
        </authorList>
    </citation>
    <scope>NUCLEOTIDE SEQUENCE [LARGE SCALE GENOMIC DNA]</scope>
    <source>
        <strain evidence="9 10">DSM 25653</strain>
    </source>
</reference>
<dbReference type="Gene3D" id="3.40.50.300">
    <property type="entry name" value="P-loop containing nucleotide triphosphate hydrolases"/>
    <property type="match status" value="2"/>
</dbReference>
<dbReference type="Pfam" id="PF12848">
    <property type="entry name" value="ABC_tran_Xtn"/>
    <property type="match status" value="1"/>
</dbReference>
<dbReference type="Pfam" id="PF16326">
    <property type="entry name" value="ABC_tran_CTD"/>
    <property type="match status" value="1"/>
</dbReference>
<name>A0A9X0WE53_9GAMM</name>
<dbReference type="PANTHER" id="PTHR19211:SF14">
    <property type="entry name" value="ATP-BINDING CASSETTE SUB-FAMILY F MEMBER 1"/>
    <property type="match status" value="1"/>
</dbReference>
<feature type="compositionally biased region" description="Low complexity" evidence="7">
    <location>
        <begin position="523"/>
        <end position="534"/>
    </location>
</feature>
<dbReference type="InterPro" id="IPR032524">
    <property type="entry name" value="ABC_tran_C"/>
</dbReference>
<dbReference type="Pfam" id="PF00005">
    <property type="entry name" value="ABC_tran"/>
    <property type="match status" value="2"/>
</dbReference>
<dbReference type="PANTHER" id="PTHR19211">
    <property type="entry name" value="ATP-BINDING TRANSPORT PROTEIN-RELATED"/>
    <property type="match status" value="1"/>
</dbReference>
<evidence type="ECO:0000256" key="1">
    <source>
        <dbReference type="ARBA" id="ARBA00022737"/>
    </source>
</evidence>
<feature type="domain" description="ABC transporter" evidence="8">
    <location>
        <begin position="2"/>
        <end position="246"/>
    </location>
</feature>
<comment type="similarity">
    <text evidence="4">Belongs to the ABC transporter superfamily. ABCF family. YheS subfamily.</text>
</comment>
<dbReference type="InterPro" id="IPR050611">
    <property type="entry name" value="ABCF"/>
</dbReference>
<dbReference type="AlphaFoldDB" id="A0A9X0WE53"/>
<dbReference type="Proteomes" id="UP001138768">
    <property type="component" value="Unassembled WGS sequence"/>
</dbReference>
<dbReference type="FunFam" id="3.40.50.300:FF:002053">
    <property type="entry name" value="ABC transporter ATP-binding protein"/>
    <property type="match status" value="1"/>
</dbReference>
<evidence type="ECO:0000256" key="7">
    <source>
        <dbReference type="SAM" id="MobiDB-lite"/>
    </source>
</evidence>
<keyword evidence="6" id="KW-0175">Coiled coil</keyword>
<evidence type="ECO:0000256" key="4">
    <source>
        <dbReference type="ARBA" id="ARBA00061571"/>
    </source>
</evidence>
<evidence type="ECO:0000313" key="9">
    <source>
        <dbReference type="EMBL" id="MBK1621348.1"/>
    </source>
</evidence>
<keyword evidence="2" id="KW-0547">Nucleotide-binding</keyword>
<dbReference type="InterPro" id="IPR032781">
    <property type="entry name" value="ABC_tran_Xtn"/>
</dbReference>
<evidence type="ECO:0000256" key="3">
    <source>
        <dbReference type="ARBA" id="ARBA00022840"/>
    </source>
</evidence>
<dbReference type="SUPFAM" id="SSF52540">
    <property type="entry name" value="P-loop containing nucleoside triphosphate hydrolases"/>
    <property type="match status" value="2"/>
</dbReference>
<dbReference type="InterPro" id="IPR003439">
    <property type="entry name" value="ABC_transporter-like_ATP-bd"/>
</dbReference>
<keyword evidence="10" id="KW-1185">Reference proteome</keyword>
<gene>
    <name evidence="9" type="ORF">CKO42_23625</name>
</gene>
<comment type="caution">
    <text evidence="9">The sequence shown here is derived from an EMBL/GenBank/DDBJ whole genome shotgun (WGS) entry which is preliminary data.</text>
</comment>
<dbReference type="GO" id="GO:0016887">
    <property type="term" value="F:ATP hydrolysis activity"/>
    <property type="evidence" value="ECO:0007669"/>
    <property type="project" value="InterPro"/>
</dbReference>
<feature type="compositionally biased region" description="Basic and acidic residues" evidence="7">
    <location>
        <begin position="563"/>
        <end position="576"/>
    </location>
</feature>
<proteinExistence type="inferred from homology"/>
<dbReference type="InterPro" id="IPR003593">
    <property type="entry name" value="AAA+_ATPase"/>
</dbReference>
<dbReference type="FunFam" id="3.40.50.300:FF:000011">
    <property type="entry name" value="Putative ABC transporter ATP-binding component"/>
    <property type="match status" value="1"/>
</dbReference>
<dbReference type="GO" id="GO:0005524">
    <property type="term" value="F:ATP binding"/>
    <property type="evidence" value="ECO:0007669"/>
    <property type="project" value="UniProtKB-KW"/>
</dbReference>
<organism evidence="9 10">
    <name type="scientific">Lamprobacter modestohalophilus</name>
    <dbReference type="NCBI Taxonomy" id="1064514"/>
    <lineage>
        <taxon>Bacteria</taxon>
        <taxon>Pseudomonadati</taxon>
        <taxon>Pseudomonadota</taxon>
        <taxon>Gammaproteobacteria</taxon>
        <taxon>Chromatiales</taxon>
        <taxon>Chromatiaceae</taxon>
        <taxon>Lamprobacter</taxon>
    </lineage>
</organism>
<dbReference type="PROSITE" id="PS50893">
    <property type="entry name" value="ABC_TRANSPORTER_2"/>
    <property type="match status" value="2"/>
</dbReference>
<sequence>MLELRGISLRRGTKLLIDEAELRVHPGQKLGLVGANGCGKSSLLALLRHELGTDAGNVSIPAGWEVAHVAQHTPSGAREAIEFVIDGDRELRQLQAALAEAEQADDGLRQGELLGQLESVGAWDAESRAAQLMHGLGFAVGEERRPLDAWSGGWRMRLALAQALMCRSDLLLLDEPTNHLDLDAVIWLEGWLRAYSGTLILISHDRDVLDAVATTICHLDRLKLWTYSGGYSAFERQRAEQLSQQQAAFVRQQREVAHVRSFIDRFRAKATKARQAQSRLKALERLELIAPAHVDTPFRFSFRNAATQPNPLLRLEELAVGYDGVPILEDVNLSLHPDDRIALLGPNGAGKSTLIKAIAGEHAALKGNRVEAQGLRIGYFAQHQMDQLQPEASPLQHLVQIDPAASEQQLRDFLGGFGFSGDQATDPVAPFSGGEKARLALALIVYQRPNLLLLDEPTNHLDLDMRQALSEALQDYEGAVVLVSHDRHLLRITCDVLLLVDEGTLAPFDGDLDDYPRWISQRAAQRRQATSATAPRNTDAQGDDSQRHAAQSQALAAAGGIPSKKELRRHEAEQRARLQPLRRELKRLEQRLESLSAQAEELDQQLADPALYDADAKSRLLSLMNKKRQVDAELADVEQAWLTTGEALEQLQVPAS</sequence>
<feature type="domain" description="ABC transporter" evidence="8">
    <location>
        <begin position="313"/>
        <end position="527"/>
    </location>
</feature>
<dbReference type="CDD" id="cd03221">
    <property type="entry name" value="ABCF_EF-3"/>
    <property type="match status" value="2"/>
</dbReference>
<dbReference type="GO" id="GO:0003677">
    <property type="term" value="F:DNA binding"/>
    <property type="evidence" value="ECO:0007669"/>
    <property type="project" value="InterPro"/>
</dbReference>
<feature type="compositionally biased region" description="Low complexity" evidence="7">
    <location>
        <begin position="549"/>
        <end position="558"/>
    </location>
</feature>
<evidence type="ECO:0000256" key="2">
    <source>
        <dbReference type="ARBA" id="ARBA00022741"/>
    </source>
</evidence>
<dbReference type="InterPro" id="IPR017871">
    <property type="entry name" value="ABC_transporter-like_CS"/>
</dbReference>
<evidence type="ECO:0000256" key="5">
    <source>
        <dbReference type="ARBA" id="ARBA00069073"/>
    </source>
</evidence>
<feature type="region of interest" description="Disordered" evidence="7">
    <location>
        <begin position="523"/>
        <end position="576"/>
    </location>
</feature>
<keyword evidence="1" id="KW-0677">Repeat</keyword>